<reference evidence="1" key="1">
    <citation type="submission" date="2019-10" db="EMBL/GenBank/DDBJ databases">
        <authorList>
            <consortium name="DOE Joint Genome Institute"/>
            <person name="Kuo A."/>
            <person name="Miyauchi S."/>
            <person name="Kiss E."/>
            <person name="Drula E."/>
            <person name="Kohler A."/>
            <person name="Sanchez-Garcia M."/>
            <person name="Andreopoulos B."/>
            <person name="Barry K.W."/>
            <person name="Bonito G."/>
            <person name="Buee M."/>
            <person name="Carver A."/>
            <person name="Chen C."/>
            <person name="Cichocki N."/>
            <person name="Clum A."/>
            <person name="Culley D."/>
            <person name="Crous P.W."/>
            <person name="Fauchery L."/>
            <person name="Girlanda M."/>
            <person name="Hayes R."/>
            <person name="Keri Z."/>
            <person name="Labutti K."/>
            <person name="Lipzen A."/>
            <person name="Lombard V."/>
            <person name="Magnuson J."/>
            <person name="Maillard F."/>
            <person name="Morin E."/>
            <person name="Murat C."/>
            <person name="Nolan M."/>
            <person name="Ohm R."/>
            <person name="Pangilinan J."/>
            <person name="Pereira M."/>
            <person name="Perotto S."/>
            <person name="Peter M."/>
            <person name="Riley R."/>
            <person name="Sitrit Y."/>
            <person name="Stielow B."/>
            <person name="Szollosi G."/>
            <person name="Zifcakova L."/>
            <person name="Stursova M."/>
            <person name="Spatafora J.W."/>
            <person name="Tedersoo L."/>
            <person name="Vaario L.-M."/>
            <person name="Yamada A."/>
            <person name="Yan M."/>
            <person name="Wang P."/>
            <person name="Xu J."/>
            <person name="Bruns T."/>
            <person name="Baldrian P."/>
            <person name="Vilgalys R."/>
            <person name="Henrissat B."/>
            <person name="Grigoriev I.V."/>
            <person name="Hibbett D."/>
            <person name="Nagy L.G."/>
            <person name="Martin F.M."/>
        </authorList>
    </citation>
    <scope>NUCLEOTIDE SEQUENCE</scope>
    <source>
        <strain evidence="1">P2</strain>
    </source>
</reference>
<dbReference type="Proteomes" id="UP000886501">
    <property type="component" value="Unassembled WGS sequence"/>
</dbReference>
<comment type="caution">
    <text evidence="1">The sequence shown here is derived from an EMBL/GenBank/DDBJ whole genome shotgun (WGS) entry which is preliminary data.</text>
</comment>
<accession>A0ACB6ZM13</accession>
<proteinExistence type="predicted"/>
<protein>
    <submittedName>
        <fullName evidence="1">Kinase-like protein</fullName>
    </submittedName>
</protein>
<evidence type="ECO:0000313" key="1">
    <source>
        <dbReference type="EMBL" id="KAF9650443.1"/>
    </source>
</evidence>
<sequence>MSYLSQCESSLSPLVAGRQLSFLDFQVVSLIGAGSSGSVYHVVDKVTSRDFAMKIIPTGSENAELALREYFTLREVAGAPFTVTLRGFFSDDINYYLLTDYYPSGDIHGQVDRTGKMTSSQVRYFVAELIIALERVHSKRVIHRDVNPTNILVDEEGHIALADFGVSRSFDEKPTGSYAQSGSNPFVTSTECGTPVYNSPEVARGQSYSFEADLWAVGVIMYQILTHRLPFGLAECEAAGWEVGDAIHFVPLAVEDSDKIDKIAFDFMDRVLRKDVKGRMSLEEMKNHIYFAGINFDTLSKRKSGRPFPSKIRGSRRVPSIRTPPPINHSDDPCTIKTYFIDKALKPIHPRLFMRLGARLGRFIGKSVKAKFAPHSSTPAACSLSTVSEVSTNGGNLHRRSKKPYFFEPLDWGEDSSSAETPKGQSALYPGPRLPSAMREEILSRRKSAGARRRVSPIVDGDRVDETSPTGFCRLGLARSGPAVWDLASMALSPVMEGEEDGEGTEEKWNSSPHATGLARSEAAYWDLLSLA</sequence>
<evidence type="ECO:0000313" key="2">
    <source>
        <dbReference type="Proteomes" id="UP000886501"/>
    </source>
</evidence>
<dbReference type="EMBL" id="MU117985">
    <property type="protein sequence ID" value="KAF9650443.1"/>
    <property type="molecule type" value="Genomic_DNA"/>
</dbReference>
<name>A0ACB6ZM13_THEGA</name>
<organism evidence="1 2">
    <name type="scientific">Thelephora ganbajun</name>
    <name type="common">Ganba fungus</name>
    <dbReference type="NCBI Taxonomy" id="370292"/>
    <lineage>
        <taxon>Eukaryota</taxon>
        <taxon>Fungi</taxon>
        <taxon>Dikarya</taxon>
        <taxon>Basidiomycota</taxon>
        <taxon>Agaricomycotina</taxon>
        <taxon>Agaricomycetes</taxon>
        <taxon>Thelephorales</taxon>
        <taxon>Thelephoraceae</taxon>
        <taxon>Thelephora</taxon>
    </lineage>
</organism>
<gene>
    <name evidence="1" type="ORF">BDM02DRAFT_3112219</name>
</gene>
<reference evidence="1" key="2">
    <citation type="journal article" date="2020" name="Nat. Commun.">
        <title>Large-scale genome sequencing of mycorrhizal fungi provides insights into the early evolution of symbiotic traits.</title>
        <authorList>
            <person name="Miyauchi S."/>
            <person name="Kiss E."/>
            <person name="Kuo A."/>
            <person name="Drula E."/>
            <person name="Kohler A."/>
            <person name="Sanchez-Garcia M."/>
            <person name="Morin E."/>
            <person name="Andreopoulos B."/>
            <person name="Barry K.W."/>
            <person name="Bonito G."/>
            <person name="Buee M."/>
            <person name="Carver A."/>
            <person name="Chen C."/>
            <person name="Cichocki N."/>
            <person name="Clum A."/>
            <person name="Culley D."/>
            <person name="Crous P.W."/>
            <person name="Fauchery L."/>
            <person name="Girlanda M."/>
            <person name="Hayes R.D."/>
            <person name="Keri Z."/>
            <person name="LaButti K."/>
            <person name="Lipzen A."/>
            <person name="Lombard V."/>
            <person name="Magnuson J."/>
            <person name="Maillard F."/>
            <person name="Murat C."/>
            <person name="Nolan M."/>
            <person name="Ohm R.A."/>
            <person name="Pangilinan J."/>
            <person name="Pereira M.F."/>
            <person name="Perotto S."/>
            <person name="Peter M."/>
            <person name="Pfister S."/>
            <person name="Riley R."/>
            <person name="Sitrit Y."/>
            <person name="Stielow J.B."/>
            <person name="Szollosi G."/>
            <person name="Zifcakova L."/>
            <person name="Stursova M."/>
            <person name="Spatafora J.W."/>
            <person name="Tedersoo L."/>
            <person name="Vaario L.M."/>
            <person name="Yamada A."/>
            <person name="Yan M."/>
            <person name="Wang P."/>
            <person name="Xu J."/>
            <person name="Bruns T."/>
            <person name="Baldrian P."/>
            <person name="Vilgalys R."/>
            <person name="Dunand C."/>
            <person name="Henrissat B."/>
            <person name="Grigoriev I.V."/>
            <person name="Hibbett D."/>
            <person name="Nagy L.G."/>
            <person name="Martin F.M."/>
        </authorList>
    </citation>
    <scope>NUCLEOTIDE SEQUENCE</scope>
    <source>
        <strain evidence="1">P2</strain>
    </source>
</reference>
<keyword evidence="2" id="KW-1185">Reference proteome</keyword>